<dbReference type="PANTHER" id="PTHR40661:SF3">
    <property type="entry name" value="FELS-1 PROPHAGE TRANSCRIPTIONAL REGULATOR"/>
    <property type="match status" value="1"/>
</dbReference>
<evidence type="ECO:0000256" key="3">
    <source>
        <dbReference type="ARBA" id="ARBA00023163"/>
    </source>
</evidence>
<dbReference type="InterPro" id="IPR015927">
    <property type="entry name" value="Peptidase_S24_S26A/B/C"/>
</dbReference>
<evidence type="ECO:0000313" key="6">
    <source>
        <dbReference type="Proteomes" id="UP001501411"/>
    </source>
</evidence>
<dbReference type="EMBL" id="BAABIQ010000003">
    <property type="protein sequence ID" value="GAA4781214.1"/>
    <property type="molecule type" value="Genomic_DNA"/>
</dbReference>
<comment type="caution">
    <text evidence="5">The sequence shown here is derived from an EMBL/GenBank/DDBJ whole genome shotgun (WGS) entry which is preliminary data.</text>
</comment>
<reference evidence="6" key="1">
    <citation type="journal article" date="2019" name="Int. J. Syst. Evol. Microbiol.">
        <title>The Global Catalogue of Microorganisms (GCM) 10K type strain sequencing project: providing services to taxonomists for standard genome sequencing and annotation.</title>
        <authorList>
            <consortium name="The Broad Institute Genomics Platform"/>
            <consortium name="The Broad Institute Genome Sequencing Center for Infectious Disease"/>
            <person name="Wu L."/>
            <person name="Ma J."/>
        </authorList>
    </citation>
    <scope>NUCLEOTIDE SEQUENCE [LARGE SCALE GENOMIC DNA]</scope>
    <source>
        <strain evidence="6">JCM 18200</strain>
    </source>
</reference>
<dbReference type="Pfam" id="PF00717">
    <property type="entry name" value="Peptidase_S24"/>
    <property type="match status" value="1"/>
</dbReference>
<keyword evidence="3" id="KW-0804">Transcription</keyword>
<evidence type="ECO:0000313" key="5">
    <source>
        <dbReference type="EMBL" id="GAA4781214.1"/>
    </source>
</evidence>
<accession>A0ABP9AHH1</accession>
<evidence type="ECO:0000256" key="2">
    <source>
        <dbReference type="ARBA" id="ARBA00023125"/>
    </source>
</evidence>
<dbReference type="PROSITE" id="PS50943">
    <property type="entry name" value="HTH_CROC1"/>
    <property type="match status" value="1"/>
</dbReference>
<feature type="domain" description="HTH cro/C1-type" evidence="4">
    <location>
        <begin position="14"/>
        <end position="68"/>
    </location>
</feature>
<keyword evidence="6" id="KW-1185">Reference proteome</keyword>
<dbReference type="InterPro" id="IPR001387">
    <property type="entry name" value="Cro/C1-type_HTH"/>
</dbReference>
<keyword evidence="1" id="KW-0805">Transcription regulation</keyword>
<name>A0ABP9AHH1_9SPHI</name>
<proteinExistence type="predicted"/>
<dbReference type="PANTHER" id="PTHR40661">
    <property type="match status" value="1"/>
</dbReference>
<sequence>MIDQLDRTTLGPLFKEIRLLKHMTLEQFYGNIATHVNNFSAIENGSRIIGKRLSKDIIDYHHINLKWLKNKEGTPFLSQVPDVHKRQKNTLVDQEPISRDVPFYNMQLADMVFEGPNAFQEVPEFYVNFRPFNDCTAYLPIYGDSMYPKFASGEIIAVKEVLNKNVIQWGEAYLVVANEQANNMVTVKLLYEHQDKSKLILRAVNPDFQGDTVVEKEAIVRLFIVKGKITRSQL</sequence>
<dbReference type="Proteomes" id="UP001501411">
    <property type="component" value="Unassembled WGS sequence"/>
</dbReference>
<dbReference type="InterPro" id="IPR036286">
    <property type="entry name" value="LexA/Signal_pep-like_sf"/>
</dbReference>
<keyword evidence="2" id="KW-0238">DNA-binding</keyword>
<evidence type="ECO:0000256" key="1">
    <source>
        <dbReference type="ARBA" id="ARBA00023015"/>
    </source>
</evidence>
<dbReference type="SUPFAM" id="SSF47413">
    <property type="entry name" value="lambda repressor-like DNA-binding domains"/>
    <property type="match status" value="1"/>
</dbReference>
<dbReference type="Gene3D" id="2.10.109.10">
    <property type="entry name" value="Umud Fragment, subunit A"/>
    <property type="match status" value="1"/>
</dbReference>
<protein>
    <recommendedName>
        <fullName evidence="4">HTH cro/C1-type domain-containing protein</fullName>
    </recommendedName>
</protein>
<evidence type="ECO:0000259" key="4">
    <source>
        <dbReference type="PROSITE" id="PS50943"/>
    </source>
</evidence>
<dbReference type="InterPro" id="IPR010982">
    <property type="entry name" value="Lambda_DNA-bd_dom_sf"/>
</dbReference>
<dbReference type="SUPFAM" id="SSF51306">
    <property type="entry name" value="LexA/Signal peptidase"/>
    <property type="match status" value="1"/>
</dbReference>
<gene>
    <name evidence="5" type="ORF">GCM10023231_05780</name>
</gene>
<dbReference type="CDD" id="cd00093">
    <property type="entry name" value="HTH_XRE"/>
    <property type="match status" value="1"/>
</dbReference>
<organism evidence="5 6">
    <name type="scientific">Olivibacter ginsenosidimutans</name>
    <dbReference type="NCBI Taxonomy" id="1176537"/>
    <lineage>
        <taxon>Bacteria</taxon>
        <taxon>Pseudomonadati</taxon>
        <taxon>Bacteroidota</taxon>
        <taxon>Sphingobacteriia</taxon>
        <taxon>Sphingobacteriales</taxon>
        <taxon>Sphingobacteriaceae</taxon>
        <taxon>Olivibacter</taxon>
    </lineage>
</organism>